<dbReference type="Proteomes" id="UP001163324">
    <property type="component" value="Chromosome 4"/>
</dbReference>
<reference evidence="1" key="1">
    <citation type="submission" date="2022-10" db="EMBL/GenBank/DDBJ databases">
        <title>Complete Genome of Trichothecium roseum strain YXFP-22015, a Plant Pathogen Isolated from Citrus.</title>
        <authorList>
            <person name="Wang Y."/>
            <person name="Zhu L."/>
        </authorList>
    </citation>
    <scope>NUCLEOTIDE SEQUENCE</scope>
    <source>
        <strain evidence="1">YXFP-22015</strain>
    </source>
</reference>
<gene>
    <name evidence="1" type="ORF">N3K66_004265</name>
</gene>
<evidence type="ECO:0000313" key="2">
    <source>
        <dbReference type="Proteomes" id="UP001163324"/>
    </source>
</evidence>
<name>A0ACC0V2R6_9HYPO</name>
<accession>A0ACC0V2R6</accession>
<proteinExistence type="predicted"/>
<comment type="caution">
    <text evidence="1">The sequence shown here is derived from an EMBL/GenBank/DDBJ whole genome shotgun (WGS) entry which is preliminary data.</text>
</comment>
<keyword evidence="2" id="KW-1185">Reference proteome</keyword>
<evidence type="ECO:0000313" key="1">
    <source>
        <dbReference type="EMBL" id="KAI9900003.1"/>
    </source>
</evidence>
<organism evidence="1 2">
    <name type="scientific">Trichothecium roseum</name>
    <dbReference type="NCBI Taxonomy" id="47278"/>
    <lineage>
        <taxon>Eukaryota</taxon>
        <taxon>Fungi</taxon>
        <taxon>Dikarya</taxon>
        <taxon>Ascomycota</taxon>
        <taxon>Pezizomycotina</taxon>
        <taxon>Sordariomycetes</taxon>
        <taxon>Hypocreomycetidae</taxon>
        <taxon>Hypocreales</taxon>
        <taxon>Hypocreales incertae sedis</taxon>
        <taxon>Trichothecium</taxon>
    </lineage>
</organism>
<dbReference type="EMBL" id="CM047943">
    <property type="protein sequence ID" value="KAI9900003.1"/>
    <property type="molecule type" value="Genomic_DNA"/>
</dbReference>
<protein>
    <submittedName>
        <fullName evidence="1">Uncharacterized protein</fullName>
    </submittedName>
</protein>
<sequence length="250" mass="28085">MGDYVPEERSIISALKPVFSPSSSPETPAVQSLIKALNLIEHLEGGYFVQTDRDETTIPSPYPPEPLSGRTVNLAGHKDGFDPKLRRLSTTIFYYLTPQRPQGSFHRNRSRIIHTLHRGRGRYVLIHPSGRIETFVVGQNVEKGEKLQWVVEGGTYKASFLLPETDGKDSGGLLISEVVVPGFEFDDHEFLSKAGARELLPEKHAQELDWLVREDDDEEDEEGTQDEKTASLNGVGGNSQHQHQHQHQRL</sequence>